<reference evidence="2" key="1">
    <citation type="journal article" date="2019" name="Int. J. Syst. Evol. Microbiol.">
        <title>The Global Catalogue of Microorganisms (GCM) 10K type strain sequencing project: providing services to taxonomists for standard genome sequencing and annotation.</title>
        <authorList>
            <consortium name="The Broad Institute Genomics Platform"/>
            <consortium name="The Broad Institute Genome Sequencing Center for Infectious Disease"/>
            <person name="Wu L."/>
            <person name="Ma J."/>
        </authorList>
    </citation>
    <scope>NUCLEOTIDE SEQUENCE [LARGE SCALE GENOMIC DNA]</scope>
    <source>
        <strain evidence="2">JCM 17494</strain>
    </source>
</reference>
<organism evidence="1 2">
    <name type="scientific">Lentzea roselyniae</name>
    <dbReference type="NCBI Taxonomy" id="531940"/>
    <lineage>
        <taxon>Bacteria</taxon>
        <taxon>Bacillati</taxon>
        <taxon>Actinomycetota</taxon>
        <taxon>Actinomycetes</taxon>
        <taxon>Pseudonocardiales</taxon>
        <taxon>Pseudonocardiaceae</taxon>
        <taxon>Lentzea</taxon>
    </lineage>
</organism>
<proteinExistence type="predicted"/>
<evidence type="ECO:0000313" key="2">
    <source>
        <dbReference type="Proteomes" id="UP001500711"/>
    </source>
</evidence>
<accession>A0ABP7BH41</accession>
<evidence type="ECO:0000313" key="1">
    <source>
        <dbReference type="EMBL" id="GAA3659151.1"/>
    </source>
</evidence>
<gene>
    <name evidence="1" type="ORF">GCM10022267_51560</name>
</gene>
<keyword evidence="2" id="KW-1185">Reference proteome</keyword>
<dbReference type="Gene3D" id="1.25.40.10">
    <property type="entry name" value="Tetratricopeptide repeat domain"/>
    <property type="match status" value="1"/>
</dbReference>
<dbReference type="Proteomes" id="UP001500711">
    <property type="component" value="Unassembled WGS sequence"/>
</dbReference>
<dbReference type="EMBL" id="BAABBE010000015">
    <property type="protein sequence ID" value="GAA3659151.1"/>
    <property type="molecule type" value="Genomic_DNA"/>
</dbReference>
<comment type="caution">
    <text evidence="1">The sequence shown here is derived from an EMBL/GenBank/DDBJ whole genome shotgun (WGS) entry which is preliminary data.</text>
</comment>
<sequence>MHWAHRVRHRFPDGDLYLDLQGYDLGQPVSAEDALASLLRTVVEGDEPLPPSLSERAARFRTALANRRMLISRNNLASAYESAGDLGRAIPLYEATLTDCERVL</sequence>
<evidence type="ECO:0008006" key="3">
    <source>
        <dbReference type="Google" id="ProtNLM"/>
    </source>
</evidence>
<dbReference type="InterPro" id="IPR011990">
    <property type="entry name" value="TPR-like_helical_dom_sf"/>
</dbReference>
<protein>
    <recommendedName>
        <fullName evidence="3">Bacterial transcriptional activator domain-containing protein</fullName>
    </recommendedName>
</protein>
<name>A0ABP7BH41_9PSEU</name>